<comment type="caution">
    <text evidence="2">The sequence shown here is derived from an EMBL/GenBank/DDBJ whole genome shotgun (WGS) entry which is preliminary data.</text>
</comment>
<dbReference type="SUPFAM" id="SSF52047">
    <property type="entry name" value="RNI-like"/>
    <property type="match status" value="1"/>
</dbReference>
<dbReference type="Gene3D" id="3.80.10.10">
    <property type="entry name" value="Ribonuclease Inhibitor"/>
    <property type="match status" value="1"/>
</dbReference>
<evidence type="ECO:0000313" key="2">
    <source>
        <dbReference type="EMBL" id="KAL0579650.1"/>
    </source>
</evidence>
<dbReference type="EMBL" id="JBAHYK010000052">
    <property type="protein sequence ID" value="KAL0579650.1"/>
    <property type="molecule type" value="Genomic_DNA"/>
</dbReference>
<name>A0ABR3FVX2_9AGAR</name>
<gene>
    <name evidence="2" type="ORF">V5O48_002346</name>
</gene>
<accession>A0ABR3FVX2</accession>
<dbReference type="Proteomes" id="UP001465976">
    <property type="component" value="Unassembled WGS sequence"/>
</dbReference>
<feature type="region of interest" description="Disordered" evidence="1">
    <location>
        <begin position="649"/>
        <end position="714"/>
    </location>
</feature>
<sequence>MAIVVGGVEYKEPSLELRPLSSGELPTITVIDILRGFHILTPSERSHVLMLISIEEMALTTTNLELQNAEDYRNRLRTHLRKYAFQEPKAFPHSMDAVRSTIDSLASQKPRIESRIKELRHLISPIRKVPLEIWENIFAMNCTCYGTRRAFETDIDALAPCNCAWKPPAYPLAHISHGWRELLRSVPRSWAQLTVHLGGFPVHLRPILDSCLENAGEHPLSIRLRDRFQPSVQMDTDSRAPCTDTFGLMFSKIPQCRKLKFDFDGHSFFDTAFSLSQPPDWTLYHLTSFTSNIDLNVTDRTRWFWDAIRAAPYLTHVSTHSMLPLTSRSELLPYAQLTSLEIDRLEETAERSLIKLLPRCSSLKTLKLGYFVPLASEVGTIACVVSSLEELDITVRRFPDHMISLFEQFRFPSLRNLKITLKSLDEQGRTTRTSDWPPHFLPFFQLSSRAIEEFSFAFENPHVATPDDVPPFLPLIRAAPNVKHVNIWLRCVSFRLLPEFYHDNSITLDLIAHLGAQPRGADPQTQNFLAPLLETLTIRDESLLELSPVNLGAILNMIESRVSRTTQNLLKSYELVYGPLLARQRKYLDFAYTGSKWPHRHPNRSRFGFELDGVNWAFTPQNIARLEHIRSSGIRCVIERFEPIVDVVYRPPPNQNRESGGDVDMEDAEPSAGPGFMDDVEEGFPSYGSIEDDGDDSYLTYVDDEEHESDYEDD</sequence>
<evidence type="ECO:0008006" key="4">
    <source>
        <dbReference type="Google" id="ProtNLM"/>
    </source>
</evidence>
<reference evidence="2 3" key="1">
    <citation type="submission" date="2024-02" db="EMBL/GenBank/DDBJ databases">
        <title>A draft genome for the cacao thread blight pathogen Marasmius crinis-equi.</title>
        <authorList>
            <person name="Cohen S.P."/>
            <person name="Baruah I.K."/>
            <person name="Amoako-Attah I."/>
            <person name="Bukari Y."/>
            <person name="Meinhardt L.W."/>
            <person name="Bailey B.A."/>
        </authorList>
    </citation>
    <scope>NUCLEOTIDE SEQUENCE [LARGE SCALE GENOMIC DNA]</scope>
    <source>
        <strain evidence="2 3">GH-76</strain>
    </source>
</reference>
<evidence type="ECO:0000313" key="3">
    <source>
        <dbReference type="Proteomes" id="UP001465976"/>
    </source>
</evidence>
<feature type="compositionally biased region" description="Acidic residues" evidence="1">
    <location>
        <begin position="690"/>
        <end position="714"/>
    </location>
</feature>
<proteinExistence type="predicted"/>
<organism evidence="2 3">
    <name type="scientific">Marasmius crinis-equi</name>
    <dbReference type="NCBI Taxonomy" id="585013"/>
    <lineage>
        <taxon>Eukaryota</taxon>
        <taxon>Fungi</taxon>
        <taxon>Dikarya</taxon>
        <taxon>Basidiomycota</taxon>
        <taxon>Agaricomycotina</taxon>
        <taxon>Agaricomycetes</taxon>
        <taxon>Agaricomycetidae</taxon>
        <taxon>Agaricales</taxon>
        <taxon>Marasmiineae</taxon>
        <taxon>Marasmiaceae</taxon>
        <taxon>Marasmius</taxon>
    </lineage>
</organism>
<keyword evidence="3" id="KW-1185">Reference proteome</keyword>
<dbReference type="InterPro" id="IPR032675">
    <property type="entry name" value="LRR_dom_sf"/>
</dbReference>
<protein>
    <recommendedName>
        <fullName evidence="4">F-box domain-containing protein</fullName>
    </recommendedName>
</protein>
<evidence type="ECO:0000256" key="1">
    <source>
        <dbReference type="SAM" id="MobiDB-lite"/>
    </source>
</evidence>